<keyword evidence="3" id="KW-1185">Reference proteome</keyword>
<dbReference type="Gene3D" id="3.10.620.30">
    <property type="match status" value="1"/>
</dbReference>
<name>A0A1S2VLQ1_9BACT</name>
<comment type="caution">
    <text evidence="2">The sequence shown here is derived from an EMBL/GenBank/DDBJ whole genome shotgun (WGS) entry which is preliminary data.</text>
</comment>
<organism evidence="2 3">
    <name type="scientific">Arsenicibacter rosenii</name>
    <dbReference type="NCBI Taxonomy" id="1750698"/>
    <lineage>
        <taxon>Bacteria</taxon>
        <taxon>Pseudomonadati</taxon>
        <taxon>Bacteroidota</taxon>
        <taxon>Cytophagia</taxon>
        <taxon>Cytophagales</taxon>
        <taxon>Spirosomataceae</taxon>
        <taxon>Arsenicibacter</taxon>
    </lineage>
</organism>
<gene>
    <name evidence="2" type="ORF">BLX24_12265</name>
</gene>
<dbReference type="EMBL" id="MORL01000005">
    <property type="protein sequence ID" value="OIN59126.1"/>
    <property type="molecule type" value="Genomic_DNA"/>
</dbReference>
<feature type="domain" description="DUF3857" evidence="1">
    <location>
        <begin position="49"/>
        <end position="211"/>
    </location>
</feature>
<dbReference type="InterPro" id="IPR024618">
    <property type="entry name" value="DUF3857"/>
</dbReference>
<evidence type="ECO:0000259" key="1">
    <source>
        <dbReference type="Pfam" id="PF12969"/>
    </source>
</evidence>
<dbReference type="Gene3D" id="2.60.120.1130">
    <property type="match status" value="1"/>
</dbReference>
<evidence type="ECO:0000313" key="2">
    <source>
        <dbReference type="EMBL" id="OIN59126.1"/>
    </source>
</evidence>
<accession>A0A1S2VLQ1</accession>
<protein>
    <recommendedName>
        <fullName evidence="1">DUF3857 domain-containing protein</fullName>
    </recommendedName>
</protein>
<dbReference type="Pfam" id="PF12969">
    <property type="entry name" value="DUF3857"/>
    <property type="match status" value="1"/>
</dbReference>
<dbReference type="Gene3D" id="2.60.40.3140">
    <property type="match status" value="1"/>
</dbReference>
<sequence length="632" mass="71687">MLLAGALSAVAPAWSQDEYKASAIPEPLKVKAHAVVRRSETVYTVKSLGEAVEQTHTIITILDKEGDSHASLRVPYDKLSKVNEIEGVLYDAAGKLIKKLRKNEIVDYSAMDDATLYSDNRMKIAQFPNQRSYPYTVEFTVEQTSRNLMFYPQWAPQADEYLSVEQASFLVDMPKGQALRYKEYNVANPAKIDDQGDRTRYQWSVTNLLPVEEEPFSPDARAFLPMVLTAPTELEVQGYEGKLQTWEDIGRFYYRLNKDRDVIPDELRQQIIQLTASEQTTAGKVAKVYAFLQNQTRYVSVQLGIGGWQTIEAGKVAANKYGDCKALSNYAKAMLKAIHIPAYETIIRAGKQTADIHTDFPGFQFNHVILCVPDGRDTLWLECTSQHNPFGYMGTFTGGRHALLVLPDGGKLVMTPTYKAADNVQHRHIRITLMEDGEAKAEVSSAYTGIQQESYFEAMNYMSQADQRSWVIKRVQIPAFELENYAFKAEPKRIPVVHEKLSLHVRRWGNPSGTRLFVPLNLMSHLPAVTPMDKPRKFALMLGREYEFEDADTITYQLPKGYVPEFMLEPLAIESKFGRYAVAATVKGETLVYTRKVTMHSGRYPAAAYTEWVDFRKKIARADRAQMVFIKK</sequence>
<dbReference type="Proteomes" id="UP000181790">
    <property type="component" value="Unassembled WGS sequence"/>
</dbReference>
<proteinExistence type="predicted"/>
<dbReference type="AlphaFoldDB" id="A0A1S2VLQ1"/>
<evidence type="ECO:0000313" key="3">
    <source>
        <dbReference type="Proteomes" id="UP000181790"/>
    </source>
</evidence>
<reference evidence="2 3" key="1">
    <citation type="submission" date="2016-10" db="EMBL/GenBank/DDBJ databases">
        <title>Arsenicibacter rosenii gen. nov., sp. nov., an efficient arsenic-methylating bacterium isolated from an arsenic-contaminated paddy soil.</title>
        <authorList>
            <person name="Huang K."/>
        </authorList>
    </citation>
    <scope>NUCLEOTIDE SEQUENCE [LARGE SCALE GENOMIC DNA]</scope>
    <source>
        <strain evidence="2 3">SM-1</strain>
    </source>
</reference>